<proteinExistence type="predicted"/>
<reference evidence="9 10" key="1">
    <citation type="journal article" date="2017" name="Mol. Plant">
        <title>The Genome of Medicinal Plant Macleaya cordata Provides New Insights into Benzylisoquinoline Alkaloids Metabolism.</title>
        <authorList>
            <person name="Liu X."/>
            <person name="Liu Y."/>
            <person name="Huang P."/>
            <person name="Ma Y."/>
            <person name="Qing Z."/>
            <person name="Tang Q."/>
            <person name="Cao H."/>
            <person name="Cheng P."/>
            <person name="Zheng Y."/>
            <person name="Yuan Z."/>
            <person name="Zhou Y."/>
            <person name="Liu J."/>
            <person name="Tang Z."/>
            <person name="Zhuo Y."/>
            <person name="Zhang Y."/>
            <person name="Yu L."/>
            <person name="Huang J."/>
            <person name="Yang P."/>
            <person name="Peng Q."/>
            <person name="Zhang J."/>
            <person name="Jiang W."/>
            <person name="Zhang Z."/>
            <person name="Lin K."/>
            <person name="Ro D.K."/>
            <person name="Chen X."/>
            <person name="Xiong X."/>
            <person name="Shang Y."/>
            <person name="Huang S."/>
            <person name="Zeng J."/>
        </authorList>
    </citation>
    <scope>NUCLEOTIDE SEQUENCE [LARGE SCALE GENOMIC DNA]</scope>
    <source>
        <strain evidence="10">cv. BLH2017</strain>
        <tissue evidence="9">Root</tissue>
    </source>
</reference>
<dbReference type="FunCoup" id="A0A200PP19">
    <property type="interactions" value="107"/>
</dbReference>
<feature type="region of interest" description="Disordered" evidence="7">
    <location>
        <begin position="168"/>
        <end position="189"/>
    </location>
</feature>
<dbReference type="PROSITE" id="PS50127">
    <property type="entry name" value="UBC_2"/>
    <property type="match status" value="1"/>
</dbReference>
<dbReference type="GO" id="GO:0061631">
    <property type="term" value="F:ubiquitin conjugating enzyme activity"/>
    <property type="evidence" value="ECO:0007669"/>
    <property type="project" value="UniProtKB-EC"/>
</dbReference>
<keyword evidence="3" id="KW-0547">Nucleotide-binding</keyword>
<dbReference type="FunFam" id="3.10.110.10:FF:000041">
    <property type="entry name" value="Ubiquitin-conjugating enzyme E2 T"/>
    <property type="match status" value="1"/>
</dbReference>
<keyword evidence="10" id="KW-1185">Reference proteome</keyword>
<organism evidence="9 10">
    <name type="scientific">Macleaya cordata</name>
    <name type="common">Five-seeded plume-poppy</name>
    <name type="synonym">Bocconia cordata</name>
    <dbReference type="NCBI Taxonomy" id="56857"/>
    <lineage>
        <taxon>Eukaryota</taxon>
        <taxon>Viridiplantae</taxon>
        <taxon>Streptophyta</taxon>
        <taxon>Embryophyta</taxon>
        <taxon>Tracheophyta</taxon>
        <taxon>Spermatophyta</taxon>
        <taxon>Magnoliopsida</taxon>
        <taxon>Ranunculales</taxon>
        <taxon>Papaveraceae</taxon>
        <taxon>Papaveroideae</taxon>
        <taxon>Macleaya</taxon>
    </lineage>
</organism>
<dbReference type="SUPFAM" id="SSF54495">
    <property type="entry name" value="UBC-like"/>
    <property type="match status" value="1"/>
</dbReference>
<name>A0A200PP19_MACCD</name>
<feature type="compositionally biased region" description="Low complexity" evidence="7">
    <location>
        <begin position="244"/>
        <end position="261"/>
    </location>
</feature>
<evidence type="ECO:0000259" key="8">
    <source>
        <dbReference type="PROSITE" id="PS50127"/>
    </source>
</evidence>
<evidence type="ECO:0000313" key="9">
    <source>
        <dbReference type="EMBL" id="OUZ99938.1"/>
    </source>
</evidence>
<dbReference type="InterPro" id="IPR000608">
    <property type="entry name" value="UBC"/>
</dbReference>
<dbReference type="GO" id="GO:0005524">
    <property type="term" value="F:ATP binding"/>
    <property type="evidence" value="ECO:0007669"/>
    <property type="project" value="UniProtKB-KW"/>
</dbReference>
<feature type="compositionally biased region" description="Low complexity" evidence="7">
    <location>
        <begin position="490"/>
        <end position="505"/>
    </location>
</feature>
<feature type="domain" description="UBC core" evidence="8">
    <location>
        <begin position="6"/>
        <end position="169"/>
    </location>
</feature>
<evidence type="ECO:0000256" key="7">
    <source>
        <dbReference type="SAM" id="MobiDB-lite"/>
    </source>
</evidence>
<feature type="region of interest" description="Disordered" evidence="7">
    <location>
        <begin position="202"/>
        <end position="292"/>
    </location>
</feature>
<dbReference type="InterPro" id="IPR016135">
    <property type="entry name" value="UBQ-conjugating_enzyme/RWD"/>
</dbReference>
<keyword evidence="5" id="KW-0067">ATP-binding</keyword>
<dbReference type="OrthoDB" id="9978460at2759"/>
<evidence type="ECO:0000256" key="1">
    <source>
        <dbReference type="ARBA" id="ARBA00012486"/>
    </source>
</evidence>
<dbReference type="EMBL" id="MVGT01004386">
    <property type="protein sequence ID" value="OUZ99938.1"/>
    <property type="molecule type" value="Genomic_DNA"/>
</dbReference>
<feature type="compositionally biased region" description="Low complexity" evidence="7">
    <location>
        <begin position="31"/>
        <end position="49"/>
    </location>
</feature>
<dbReference type="OMA" id="SHTHELK"/>
<feature type="compositionally biased region" description="Gly residues" evidence="7">
    <location>
        <begin position="171"/>
        <end position="181"/>
    </location>
</feature>
<dbReference type="Pfam" id="PF00179">
    <property type="entry name" value="UQ_con"/>
    <property type="match status" value="1"/>
</dbReference>
<comment type="caution">
    <text evidence="9">The sequence shown here is derived from an EMBL/GenBank/DDBJ whole genome shotgun (WGS) entry which is preliminary data.</text>
</comment>
<dbReference type="STRING" id="56857.A0A200PP19"/>
<feature type="compositionally biased region" description="Polar residues" evidence="7">
    <location>
        <begin position="345"/>
        <end position="355"/>
    </location>
</feature>
<feature type="compositionally biased region" description="Basic and acidic residues" evidence="7">
    <location>
        <begin position="356"/>
        <end position="377"/>
    </location>
</feature>
<feature type="region of interest" description="Disordered" evidence="7">
    <location>
        <begin position="427"/>
        <end position="551"/>
    </location>
</feature>
<protein>
    <recommendedName>
        <fullName evidence="1">E2 ubiquitin-conjugating enzyme</fullName>
        <ecNumber evidence="1">2.3.2.23</ecNumber>
    </recommendedName>
</protein>
<evidence type="ECO:0000256" key="6">
    <source>
        <dbReference type="PROSITE-ProRule" id="PRU10133"/>
    </source>
</evidence>
<dbReference type="CDD" id="cd23805">
    <property type="entry name" value="UBCc_UBE2T"/>
    <property type="match status" value="1"/>
</dbReference>
<evidence type="ECO:0000256" key="5">
    <source>
        <dbReference type="ARBA" id="ARBA00022840"/>
    </source>
</evidence>
<accession>A0A200PP19</accession>
<dbReference type="PROSITE" id="PS00183">
    <property type="entry name" value="UBC_1"/>
    <property type="match status" value="1"/>
</dbReference>
<dbReference type="EC" id="2.3.2.23" evidence="1"/>
<feature type="compositionally biased region" description="Polar residues" evidence="7">
    <location>
        <begin position="428"/>
        <end position="442"/>
    </location>
</feature>
<keyword evidence="2" id="KW-0808">Transferase</keyword>
<dbReference type="InterPro" id="IPR023313">
    <property type="entry name" value="UBQ-conjugating_AS"/>
</dbReference>
<sequence length="576" mass="63018">MAQAERLSLRMQKELKLLLTDPPPGVSLPMLSGDASDLPSSSSSSSSLSTINAQMEGPEGTVYAKGVFNIRIQIPERYPFQPPNVTFLTPIYHPNIDNGGRICLDILNLPPKGAWQPSLNISTVLTSIGLLLSEPNPDDGLMCEASREYKYNRQIFDQKARSMTETYAKGGVTGNTSGGGNTPLKPNPSMIEVEGVNVEFRNVENENKSSKTLGVRRKLALETSGPSGRINGDDKGNVPHTHKLSLSQSQSHSSASSSKLLPMPQTDNHDEQSGHQVHVGKVGNDSTNVSSKKLSGINRKLSMELLSPPQRRDSDVKENMTLVHESSISHSEVLSIASTKSLSPQIGNRIQQQPEQAHESKTESNENAENVRIDMSNKKQCGTSKMLPLESSSSTQSPNNDDVENLLLNCRSSTLRSLSTNSFNSLTPQFGNFNEQQPNQDHSGGSGTVRGTSVHKEKRQIGRKLSLGSSGPTKRRDFDNKENIPPGQNSSLAASKSLSSGSSRSQRMPQIGKRDNEQLHQDNAQRAVKKQQLEEDFPNTEAVIVLDSEDSEEEVKELKRSRLSLARKRLLGKKQK</sequence>
<evidence type="ECO:0000256" key="4">
    <source>
        <dbReference type="ARBA" id="ARBA00022786"/>
    </source>
</evidence>
<keyword evidence="4" id="KW-0833">Ubl conjugation pathway</keyword>
<feature type="region of interest" description="Disordered" evidence="7">
    <location>
        <begin position="345"/>
        <end position="404"/>
    </location>
</feature>
<evidence type="ECO:0000313" key="10">
    <source>
        <dbReference type="Proteomes" id="UP000195402"/>
    </source>
</evidence>
<dbReference type="AlphaFoldDB" id="A0A200PP19"/>
<gene>
    <name evidence="9" type="ORF">BVC80_9069g50</name>
</gene>
<dbReference type="Gene3D" id="3.10.110.10">
    <property type="entry name" value="Ubiquitin Conjugating Enzyme"/>
    <property type="match status" value="1"/>
</dbReference>
<feature type="active site" description="Glycyl thioester intermediate" evidence="6">
    <location>
        <position position="103"/>
    </location>
</feature>
<dbReference type="SMART" id="SM00212">
    <property type="entry name" value="UBCc"/>
    <property type="match status" value="1"/>
</dbReference>
<dbReference type="InParanoid" id="A0A200PP19"/>
<evidence type="ECO:0000256" key="2">
    <source>
        <dbReference type="ARBA" id="ARBA00022679"/>
    </source>
</evidence>
<dbReference type="PANTHER" id="PTHR24068">
    <property type="entry name" value="UBIQUITIN-CONJUGATING ENZYME E2"/>
    <property type="match status" value="1"/>
</dbReference>
<dbReference type="Proteomes" id="UP000195402">
    <property type="component" value="Unassembled WGS sequence"/>
</dbReference>
<feature type="compositionally biased region" description="Polar residues" evidence="7">
    <location>
        <begin position="390"/>
        <end position="400"/>
    </location>
</feature>
<feature type="region of interest" description="Disordered" evidence="7">
    <location>
        <begin position="28"/>
        <end position="51"/>
    </location>
</feature>
<evidence type="ECO:0000256" key="3">
    <source>
        <dbReference type="ARBA" id="ARBA00022741"/>
    </source>
</evidence>